<evidence type="ECO:0000313" key="2">
    <source>
        <dbReference type="Proteomes" id="UP000229362"/>
    </source>
</evidence>
<name>A0A2M6W2I9_9BACT</name>
<protein>
    <submittedName>
        <fullName evidence="1">Uncharacterized protein</fullName>
    </submittedName>
</protein>
<reference evidence="2" key="1">
    <citation type="submission" date="2017-09" db="EMBL/GenBank/DDBJ databases">
        <title>Depth-based differentiation of microbial function through sediment-hosted aquifers and enrichment of novel symbionts in the deep terrestrial subsurface.</title>
        <authorList>
            <person name="Probst A.J."/>
            <person name="Ladd B."/>
            <person name="Jarett J.K."/>
            <person name="Geller-Mcgrath D.E."/>
            <person name="Sieber C.M.K."/>
            <person name="Emerson J.B."/>
            <person name="Anantharaman K."/>
            <person name="Thomas B.C."/>
            <person name="Malmstrom R."/>
            <person name="Stieglmeier M."/>
            <person name="Klingl A."/>
            <person name="Woyke T."/>
            <person name="Ryan C.M."/>
            <person name="Banfield J.F."/>
        </authorList>
    </citation>
    <scope>NUCLEOTIDE SEQUENCE [LARGE SCALE GENOMIC DNA]</scope>
</reference>
<dbReference type="EMBL" id="PFBZ01000003">
    <property type="protein sequence ID" value="PIT87002.1"/>
    <property type="molecule type" value="Genomic_DNA"/>
</dbReference>
<dbReference type="AlphaFoldDB" id="A0A2M6W2I9"/>
<accession>A0A2M6W2I9</accession>
<organism evidence="1 2">
    <name type="scientific">Candidatus Magasanikbacteria bacterium CG10_big_fil_rev_8_21_14_0_10_43_6</name>
    <dbReference type="NCBI Taxonomy" id="1974650"/>
    <lineage>
        <taxon>Bacteria</taxon>
        <taxon>Candidatus Magasanikiibacteriota</taxon>
    </lineage>
</organism>
<sequence length="164" mass="18563">MAPYIKRALFVFTICLLFIPGLTSSSEFNPNYVISDEELQDWSSMGRGEIQAFLVNKNSFLANYIGQDINGKNKRAADIIYDASRAYKISPKYLLVMLQKEQSLVTSKNPTDRQLDYAAGYAVCDSCSFTDAKVLKYKGFGKQVDASAGIMRWYYDNVKTEAWI</sequence>
<feature type="non-terminal residue" evidence="1">
    <location>
        <position position="164"/>
    </location>
</feature>
<proteinExistence type="predicted"/>
<evidence type="ECO:0000313" key="1">
    <source>
        <dbReference type="EMBL" id="PIT87002.1"/>
    </source>
</evidence>
<comment type="caution">
    <text evidence="1">The sequence shown here is derived from an EMBL/GenBank/DDBJ whole genome shotgun (WGS) entry which is preliminary data.</text>
</comment>
<gene>
    <name evidence="1" type="ORF">COU33_00035</name>
</gene>
<dbReference type="Proteomes" id="UP000229362">
    <property type="component" value="Unassembled WGS sequence"/>
</dbReference>